<dbReference type="EMBL" id="CP030760">
    <property type="protein sequence ID" value="AXA39295.1"/>
    <property type="molecule type" value="Genomic_DNA"/>
</dbReference>
<accession>A0A2Z4YGL0</accession>
<dbReference type="Proteomes" id="UP000251166">
    <property type="component" value="Chromosome"/>
</dbReference>
<evidence type="ECO:0000313" key="1">
    <source>
        <dbReference type="EMBL" id="AXA39295.1"/>
    </source>
</evidence>
<gene>
    <name evidence="1" type="ORF">DLJ82_1693</name>
</gene>
<organism evidence="1 2">
    <name type="scientific">Rhizobium leguminosarum</name>
    <dbReference type="NCBI Taxonomy" id="384"/>
    <lineage>
        <taxon>Bacteria</taxon>
        <taxon>Pseudomonadati</taxon>
        <taxon>Pseudomonadota</taxon>
        <taxon>Alphaproteobacteria</taxon>
        <taxon>Hyphomicrobiales</taxon>
        <taxon>Rhizobiaceae</taxon>
        <taxon>Rhizobium/Agrobacterium group</taxon>
        <taxon>Rhizobium</taxon>
    </lineage>
</organism>
<evidence type="ECO:0000313" key="2">
    <source>
        <dbReference type="Proteomes" id="UP000251166"/>
    </source>
</evidence>
<proteinExistence type="predicted"/>
<dbReference type="AlphaFoldDB" id="A0A2Z4YGL0"/>
<sequence>MKIIAYLIAALFFVAIGSVTGELPWFLVIGMLFSAPLEKLFIWLFIDPDFEKRPRRLAERPVQRSQDQNNPSI</sequence>
<reference evidence="1 2" key="1">
    <citation type="submission" date="2018-07" db="EMBL/GenBank/DDBJ databases">
        <title>Rhizobium leguminosarum strain:ATCC 14479 Genome sequencing and assembly.</title>
        <authorList>
            <person name="Chakraborty R."/>
        </authorList>
    </citation>
    <scope>NUCLEOTIDE SEQUENCE [LARGE SCALE GENOMIC DNA]</scope>
    <source>
        <strain evidence="1 2">ATCC 14479</strain>
    </source>
</reference>
<name>A0A2Z4YGL0_RHILE</name>
<dbReference type="RefSeq" id="WP_018446713.1">
    <property type="nucleotide sequence ID" value="NZ_CP030760.1"/>
</dbReference>
<protein>
    <submittedName>
        <fullName evidence="1">Uncharacterized protein</fullName>
    </submittedName>
</protein>